<feature type="transmembrane region" description="Helical" evidence="20">
    <location>
        <begin position="124"/>
        <end position="148"/>
    </location>
</feature>
<dbReference type="FunFam" id="1.10.8.50:FF:000003">
    <property type="entry name" value="Formamidopyrimidine-DNA glycosylase"/>
    <property type="match status" value="1"/>
</dbReference>
<dbReference type="PROSITE" id="PS51068">
    <property type="entry name" value="FPG_CAT"/>
    <property type="match status" value="1"/>
</dbReference>
<dbReference type="GO" id="GO:0140078">
    <property type="term" value="F:class I DNA-(apurinic or apyrimidinic site) endonuclease activity"/>
    <property type="evidence" value="ECO:0007669"/>
    <property type="project" value="UniProtKB-EC"/>
</dbReference>
<evidence type="ECO:0000313" key="24">
    <source>
        <dbReference type="Proteomes" id="UP000198656"/>
    </source>
</evidence>
<dbReference type="GO" id="GO:0003684">
    <property type="term" value="F:damaged DNA binding"/>
    <property type="evidence" value="ECO:0007669"/>
    <property type="project" value="InterPro"/>
</dbReference>
<dbReference type="PROSITE" id="PS01242">
    <property type="entry name" value="ZF_FPG_1"/>
    <property type="match status" value="1"/>
</dbReference>
<keyword evidence="20" id="KW-0812">Transmembrane</keyword>
<evidence type="ECO:0000313" key="23">
    <source>
        <dbReference type="EMBL" id="SDG98583.1"/>
    </source>
</evidence>
<dbReference type="GO" id="GO:0034039">
    <property type="term" value="F:8-oxo-7,8-dihydroguanine DNA N-glycosylase activity"/>
    <property type="evidence" value="ECO:0007669"/>
    <property type="project" value="TreeGrafter"/>
</dbReference>
<evidence type="ECO:0000256" key="9">
    <source>
        <dbReference type="ARBA" id="ARBA00022771"/>
    </source>
</evidence>
<sequence length="301" mass="34137">MPEVPEMEIYKNYLNQWVKGKEISEVNILRAKSINLELTEFRAKVKGKRIKEIRRRGKYLIFNFEEGDFLLTHMMLDGRLFLLKLDSETLKKTDNPKAEVLQSVIMESSAEELKNIVKDLPGRASVIFGLSGGLILFFCNLTLGYLHYLDQVNLDTKLQELGKDPLDPDFNSQDFSKLLKGKRGMIKPWLMNPKNISGVGNAYSNEALFSAGILPTRGVSTLDDAEKENLFASLVRIIRDSIRLGGDMEEPFASWDDFTGGYNPYFKVYDRSGKPCLVCGEDIQKSEVGGRNAFFCPHCQK</sequence>
<keyword evidence="13" id="KW-0234">DNA repair</keyword>
<evidence type="ECO:0000256" key="2">
    <source>
        <dbReference type="ARBA" id="ARBA00001947"/>
    </source>
</evidence>
<protein>
    <recommendedName>
        <fullName evidence="6">Formamidopyrimidine-DNA glycosylase</fullName>
        <ecNumber evidence="4">3.2.2.23</ecNumber>
        <ecNumber evidence="5">4.2.99.18</ecNumber>
    </recommendedName>
    <alternativeName>
        <fullName evidence="17">DNA-(apurinic or apyrimidinic site) lyase MutM</fullName>
    </alternativeName>
</protein>
<keyword evidence="9 19" id="KW-0863">Zinc-finger</keyword>
<evidence type="ECO:0000256" key="1">
    <source>
        <dbReference type="ARBA" id="ARBA00001668"/>
    </source>
</evidence>
<comment type="cofactor">
    <cofactor evidence="2">
        <name>Zn(2+)</name>
        <dbReference type="ChEBI" id="CHEBI:29105"/>
    </cofactor>
</comment>
<keyword evidence="7" id="KW-0479">Metal-binding</keyword>
<gene>
    <name evidence="23" type="ORF">SAMN05443529_108124</name>
</gene>
<evidence type="ECO:0000259" key="22">
    <source>
        <dbReference type="PROSITE" id="PS51068"/>
    </source>
</evidence>
<keyword evidence="20" id="KW-0472">Membrane</keyword>
<dbReference type="PROSITE" id="PS51066">
    <property type="entry name" value="ZF_FPG_2"/>
    <property type="match status" value="1"/>
</dbReference>
<comment type="similarity">
    <text evidence="3">Belongs to the FPG family.</text>
</comment>
<comment type="catalytic activity">
    <reaction evidence="18">
        <text>2'-deoxyribonucleotide-(2'-deoxyribose 5'-phosphate)-2'-deoxyribonucleotide-DNA = a 3'-end 2'-deoxyribonucleotide-(2,3-dehydro-2,3-deoxyribose 5'-phosphate)-DNA + a 5'-end 5'-phospho-2'-deoxyribonucleoside-DNA + H(+)</text>
        <dbReference type="Rhea" id="RHEA:66592"/>
        <dbReference type="Rhea" id="RHEA-COMP:13180"/>
        <dbReference type="Rhea" id="RHEA-COMP:16897"/>
        <dbReference type="Rhea" id="RHEA-COMP:17067"/>
        <dbReference type="ChEBI" id="CHEBI:15378"/>
        <dbReference type="ChEBI" id="CHEBI:136412"/>
        <dbReference type="ChEBI" id="CHEBI:157695"/>
        <dbReference type="ChEBI" id="CHEBI:167181"/>
        <dbReference type="EC" id="4.2.99.18"/>
    </reaction>
</comment>
<dbReference type="EMBL" id="FNCP01000008">
    <property type="protein sequence ID" value="SDG98583.1"/>
    <property type="molecule type" value="Genomic_DNA"/>
</dbReference>
<dbReference type="EC" id="3.2.2.23" evidence="4"/>
<evidence type="ECO:0000256" key="13">
    <source>
        <dbReference type="ARBA" id="ARBA00023204"/>
    </source>
</evidence>
<keyword evidence="20" id="KW-1133">Transmembrane helix</keyword>
<dbReference type="SMART" id="SM00898">
    <property type="entry name" value="Fapy_DNA_glyco"/>
    <property type="match status" value="1"/>
</dbReference>
<dbReference type="Gene3D" id="3.20.190.10">
    <property type="entry name" value="MutM-like, N-terminal"/>
    <property type="match status" value="1"/>
</dbReference>
<evidence type="ECO:0000256" key="8">
    <source>
        <dbReference type="ARBA" id="ARBA00022763"/>
    </source>
</evidence>
<keyword evidence="16" id="KW-0326">Glycosidase</keyword>
<dbReference type="STRING" id="1121419.SAMN05443529_108124"/>
<dbReference type="InterPro" id="IPR010663">
    <property type="entry name" value="Znf_FPG/IleRS"/>
</dbReference>
<organism evidence="23 24">
    <name type="scientific">Desulfosporosinus hippei DSM 8344</name>
    <dbReference type="NCBI Taxonomy" id="1121419"/>
    <lineage>
        <taxon>Bacteria</taxon>
        <taxon>Bacillati</taxon>
        <taxon>Bacillota</taxon>
        <taxon>Clostridia</taxon>
        <taxon>Eubacteriales</taxon>
        <taxon>Desulfitobacteriaceae</taxon>
        <taxon>Desulfosporosinus</taxon>
    </lineage>
</organism>
<feature type="domain" description="FPG-type" evidence="21">
    <location>
        <begin position="267"/>
        <end position="301"/>
    </location>
</feature>
<feature type="domain" description="Formamidopyrimidine-DNA glycosylase catalytic" evidence="22">
    <location>
        <begin position="2"/>
        <end position="99"/>
    </location>
</feature>
<evidence type="ECO:0000256" key="17">
    <source>
        <dbReference type="ARBA" id="ARBA00030638"/>
    </source>
</evidence>
<evidence type="ECO:0000256" key="3">
    <source>
        <dbReference type="ARBA" id="ARBA00009409"/>
    </source>
</evidence>
<dbReference type="SUPFAM" id="SSF81624">
    <property type="entry name" value="N-terminal domain of MutM-like DNA repair proteins"/>
    <property type="match status" value="1"/>
</dbReference>
<evidence type="ECO:0000256" key="10">
    <source>
        <dbReference type="ARBA" id="ARBA00022801"/>
    </source>
</evidence>
<proteinExistence type="inferred from homology"/>
<evidence type="ECO:0000256" key="20">
    <source>
        <dbReference type="SAM" id="Phobius"/>
    </source>
</evidence>
<evidence type="ECO:0000256" key="14">
    <source>
        <dbReference type="ARBA" id="ARBA00023239"/>
    </source>
</evidence>
<reference evidence="24" key="1">
    <citation type="submission" date="2016-10" db="EMBL/GenBank/DDBJ databases">
        <authorList>
            <person name="Varghese N."/>
            <person name="Submissions S."/>
        </authorList>
    </citation>
    <scope>NUCLEOTIDE SEQUENCE [LARGE SCALE GENOMIC DNA]</scope>
    <source>
        <strain evidence="24">DSM 8344</strain>
    </source>
</reference>
<dbReference type="InterPro" id="IPR015886">
    <property type="entry name" value="H2TH_FPG"/>
</dbReference>
<evidence type="ECO:0000256" key="16">
    <source>
        <dbReference type="ARBA" id="ARBA00023295"/>
    </source>
</evidence>
<evidence type="ECO:0000256" key="15">
    <source>
        <dbReference type="ARBA" id="ARBA00023268"/>
    </source>
</evidence>
<dbReference type="GO" id="GO:0003690">
    <property type="term" value="F:double-stranded DNA binding"/>
    <property type="evidence" value="ECO:0007669"/>
    <property type="project" value="UniProtKB-ARBA"/>
</dbReference>
<keyword evidence="15" id="KW-0511">Multifunctional enzyme</keyword>
<dbReference type="Gene3D" id="1.10.8.50">
    <property type="match status" value="1"/>
</dbReference>
<dbReference type="OrthoDB" id="9800855at2"/>
<keyword evidence="8" id="KW-0227">DNA damage</keyword>
<keyword evidence="10" id="KW-0378">Hydrolase</keyword>
<evidence type="ECO:0000256" key="19">
    <source>
        <dbReference type="PROSITE-ProRule" id="PRU00391"/>
    </source>
</evidence>
<dbReference type="PANTHER" id="PTHR22993">
    <property type="entry name" value="FORMAMIDOPYRIMIDINE-DNA GLYCOSYLASE"/>
    <property type="match status" value="1"/>
</dbReference>
<accession>A0A1G7YPY8</accession>
<keyword evidence="12" id="KW-0238">DNA-binding</keyword>
<dbReference type="PANTHER" id="PTHR22993:SF9">
    <property type="entry name" value="FORMAMIDOPYRIMIDINE-DNA GLYCOSYLASE"/>
    <property type="match status" value="1"/>
</dbReference>
<dbReference type="SMART" id="SM01232">
    <property type="entry name" value="H2TH"/>
    <property type="match status" value="1"/>
</dbReference>
<dbReference type="InterPro" id="IPR000214">
    <property type="entry name" value="Znf_DNA_glyclase/AP_lyase"/>
</dbReference>
<evidence type="ECO:0000256" key="12">
    <source>
        <dbReference type="ARBA" id="ARBA00023125"/>
    </source>
</evidence>
<dbReference type="InterPro" id="IPR010979">
    <property type="entry name" value="Ribosomal_uS13-like_H2TH"/>
</dbReference>
<evidence type="ECO:0000256" key="7">
    <source>
        <dbReference type="ARBA" id="ARBA00022723"/>
    </source>
</evidence>
<dbReference type="SUPFAM" id="SSF46946">
    <property type="entry name" value="S13-like H2TH domain"/>
    <property type="match status" value="1"/>
</dbReference>
<dbReference type="EC" id="4.2.99.18" evidence="5"/>
<dbReference type="SUPFAM" id="SSF57716">
    <property type="entry name" value="Glucocorticoid receptor-like (DNA-binding domain)"/>
    <property type="match status" value="1"/>
</dbReference>
<keyword evidence="14" id="KW-0456">Lyase</keyword>
<dbReference type="GO" id="GO:0008270">
    <property type="term" value="F:zinc ion binding"/>
    <property type="evidence" value="ECO:0007669"/>
    <property type="project" value="UniProtKB-KW"/>
</dbReference>
<dbReference type="Pfam" id="PF06831">
    <property type="entry name" value="H2TH"/>
    <property type="match status" value="1"/>
</dbReference>
<dbReference type="GO" id="GO:0006284">
    <property type="term" value="P:base-excision repair"/>
    <property type="evidence" value="ECO:0007669"/>
    <property type="project" value="InterPro"/>
</dbReference>
<dbReference type="AlphaFoldDB" id="A0A1G7YPY8"/>
<evidence type="ECO:0000256" key="11">
    <source>
        <dbReference type="ARBA" id="ARBA00022833"/>
    </source>
</evidence>
<dbReference type="RefSeq" id="WP_092332498.1">
    <property type="nucleotide sequence ID" value="NZ_FNCP01000008.1"/>
</dbReference>
<dbReference type="InterPro" id="IPR012319">
    <property type="entry name" value="FPG_cat"/>
</dbReference>
<keyword evidence="11" id="KW-0862">Zinc</keyword>
<evidence type="ECO:0000256" key="4">
    <source>
        <dbReference type="ARBA" id="ARBA00012024"/>
    </source>
</evidence>
<keyword evidence="24" id="KW-1185">Reference proteome</keyword>
<dbReference type="Proteomes" id="UP000198656">
    <property type="component" value="Unassembled WGS sequence"/>
</dbReference>
<comment type="catalytic activity">
    <reaction evidence="1">
        <text>Hydrolysis of DNA containing ring-opened 7-methylguanine residues, releasing 2,6-diamino-4-hydroxy-5-(N-methyl)formamidopyrimidine.</text>
        <dbReference type="EC" id="3.2.2.23"/>
    </reaction>
</comment>
<dbReference type="InterPro" id="IPR015887">
    <property type="entry name" value="DNA_glyclase_Znf_dom_DNA_BS"/>
</dbReference>
<name>A0A1G7YPY8_9FIRM</name>
<dbReference type="InterPro" id="IPR035937">
    <property type="entry name" value="FPG_N"/>
</dbReference>
<evidence type="ECO:0000256" key="18">
    <source>
        <dbReference type="ARBA" id="ARBA00044632"/>
    </source>
</evidence>
<dbReference type="Pfam" id="PF01149">
    <property type="entry name" value="Fapy_DNA_glyco"/>
    <property type="match status" value="1"/>
</dbReference>
<evidence type="ECO:0000256" key="5">
    <source>
        <dbReference type="ARBA" id="ARBA00012720"/>
    </source>
</evidence>
<dbReference type="Pfam" id="PF06827">
    <property type="entry name" value="zf-FPG_IleRS"/>
    <property type="match status" value="1"/>
</dbReference>
<evidence type="ECO:0000259" key="21">
    <source>
        <dbReference type="PROSITE" id="PS51066"/>
    </source>
</evidence>
<evidence type="ECO:0000256" key="6">
    <source>
        <dbReference type="ARBA" id="ARBA00016240"/>
    </source>
</evidence>